<proteinExistence type="inferred from homology"/>
<evidence type="ECO:0000256" key="3">
    <source>
        <dbReference type="ARBA" id="ARBA00022692"/>
    </source>
</evidence>
<evidence type="ECO:0000256" key="5">
    <source>
        <dbReference type="ARBA" id="ARBA00023136"/>
    </source>
</evidence>
<gene>
    <name evidence="10" type="primary">LOC108741403</name>
</gene>
<dbReference type="PANTHER" id="PTHR21143:SF129">
    <property type="entry name" value="GUSTATORY RECEPTOR"/>
    <property type="match status" value="1"/>
</dbReference>
<organism evidence="9 10">
    <name type="scientific">Agrilus planipennis</name>
    <name type="common">Emerald ash borer</name>
    <name type="synonym">Agrilus marcopoli</name>
    <dbReference type="NCBI Taxonomy" id="224129"/>
    <lineage>
        <taxon>Eukaryota</taxon>
        <taxon>Metazoa</taxon>
        <taxon>Ecdysozoa</taxon>
        <taxon>Arthropoda</taxon>
        <taxon>Hexapoda</taxon>
        <taxon>Insecta</taxon>
        <taxon>Pterygota</taxon>
        <taxon>Neoptera</taxon>
        <taxon>Endopterygota</taxon>
        <taxon>Coleoptera</taxon>
        <taxon>Polyphaga</taxon>
        <taxon>Elateriformia</taxon>
        <taxon>Buprestoidea</taxon>
        <taxon>Buprestidae</taxon>
        <taxon>Agrilinae</taxon>
        <taxon>Agrilus</taxon>
    </lineage>
</organism>
<evidence type="ECO:0000256" key="8">
    <source>
        <dbReference type="RuleBase" id="RU363108"/>
    </source>
</evidence>
<comment type="caution">
    <text evidence="8">Lacks conserved residue(s) required for the propagation of feature annotation.</text>
</comment>
<dbReference type="OrthoDB" id="6625921at2759"/>
<feature type="transmembrane region" description="Helical" evidence="8">
    <location>
        <begin position="85"/>
        <end position="106"/>
    </location>
</feature>
<protein>
    <recommendedName>
        <fullName evidence="8">Gustatory receptor</fullName>
    </recommendedName>
</protein>
<dbReference type="FunCoup" id="A0A7F5RB67">
    <property type="interactions" value="5"/>
</dbReference>
<dbReference type="Proteomes" id="UP000192223">
    <property type="component" value="Unplaced"/>
</dbReference>
<keyword evidence="5 8" id="KW-0472">Membrane</keyword>
<dbReference type="PANTHER" id="PTHR21143">
    <property type="entry name" value="INVERTEBRATE GUSTATORY RECEPTOR"/>
    <property type="match status" value="1"/>
</dbReference>
<dbReference type="KEGG" id="apln:108741403"/>
<keyword evidence="3 8" id="KW-0812">Transmembrane</keyword>
<comment type="function">
    <text evidence="8">Gustatory receptor which mediates acceptance or avoidance behavior, depending on its substrates.</text>
</comment>
<dbReference type="GeneID" id="108741403"/>
<name>A0A7F5RB67_AGRPL</name>
<sequence length="419" mass="47689">MKAQNVSDTDFGTKFNNFMKKTSRAEEIKKRESLSYDNAQALDEHDQFYRDHKLLLLLFQVLGVMPIERGRLGEITFSWTSIPSIYAYCFYAVTTVLVVFVGRERLDILTNQSRKFDEYIYAILFVVFLIPHFWIPYVGWGVATEVCDYKNSWTRFQLDYFKITGRNLQFPHLNTLIVAISSGCLVLAVVFLLSLSMLLEGFTLYHTSAYLHIITMINMNGALLYINCRAIGNASKAVADSFDQDMEGDVTTTLVALYKKLWMSLSELLQKLGSAYSRTYSTLSLFLLTNVTIAAYGFTSEVIDHGFTFTFKEMGLLVDFAYSMGLLFTICDCSHKASEYIAKRVQTTLLNIRLSKVDVTTSEEIQIFLMAIQMNPPKVSLKGYTVLNRELLTTFLATIAIYLIILLQFKVSLLSQRGG</sequence>
<feature type="transmembrane region" description="Helical" evidence="8">
    <location>
        <begin position="280"/>
        <end position="299"/>
    </location>
</feature>
<dbReference type="SMR" id="A0A7F5RB67"/>
<evidence type="ECO:0000256" key="4">
    <source>
        <dbReference type="ARBA" id="ARBA00022989"/>
    </source>
</evidence>
<dbReference type="InParanoid" id="A0A7F5RB67"/>
<keyword evidence="4 8" id="KW-1133">Transmembrane helix</keyword>
<evidence type="ECO:0000256" key="7">
    <source>
        <dbReference type="ARBA" id="ARBA00023224"/>
    </source>
</evidence>
<keyword evidence="6 8" id="KW-0675">Receptor</keyword>
<dbReference type="GO" id="GO:0050909">
    <property type="term" value="P:sensory perception of taste"/>
    <property type="evidence" value="ECO:0007669"/>
    <property type="project" value="InterPro"/>
</dbReference>
<dbReference type="InterPro" id="IPR013604">
    <property type="entry name" value="7TM_chemorcpt"/>
</dbReference>
<dbReference type="RefSeq" id="XP_025833204.1">
    <property type="nucleotide sequence ID" value="XM_025977419.1"/>
</dbReference>
<evidence type="ECO:0000256" key="2">
    <source>
        <dbReference type="ARBA" id="ARBA00022475"/>
    </source>
</evidence>
<dbReference type="GO" id="GO:0043025">
    <property type="term" value="C:neuronal cell body"/>
    <property type="evidence" value="ECO:0007669"/>
    <property type="project" value="TreeGrafter"/>
</dbReference>
<evidence type="ECO:0000313" key="9">
    <source>
        <dbReference type="Proteomes" id="UP000192223"/>
    </source>
</evidence>
<feature type="transmembrane region" description="Helical" evidence="8">
    <location>
        <begin position="391"/>
        <end position="409"/>
    </location>
</feature>
<evidence type="ECO:0000256" key="6">
    <source>
        <dbReference type="ARBA" id="ARBA00023170"/>
    </source>
</evidence>
<evidence type="ECO:0000256" key="1">
    <source>
        <dbReference type="ARBA" id="ARBA00004651"/>
    </source>
</evidence>
<dbReference type="GO" id="GO:0030424">
    <property type="term" value="C:axon"/>
    <property type="evidence" value="ECO:0007669"/>
    <property type="project" value="TreeGrafter"/>
</dbReference>
<dbReference type="GO" id="GO:0030425">
    <property type="term" value="C:dendrite"/>
    <property type="evidence" value="ECO:0007669"/>
    <property type="project" value="TreeGrafter"/>
</dbReference>
<dbReference type="Pfam" id="PF08395">
    <property type="entry name" value="7tm_7"/>
    <property type="match status" value="1"/>
</dbReference>
<evidence type="ECO:0000313" key="10">
    <source>
        <dbReference type="RefSeq" id="XP_025833204.1"/>
    </source>
</evidence>
<dbReference type="GO" id="GO:0005886">
    <property type="term" value="C:plasma membrane"/>
    <property type="evidence" value="ECO:0007669"/>
    <property type="project" value="UniProtKB-SubCell"/>
</dbReference>
<reference evidence="10" key="1">
    <citation type="submission" date="2025-08" db="UniProtKB">
        <authorList>
            <consortium name="RefSeq"/>
        </authorList>
    </citation>
    <scope>IDENTIFICATION</scope>
    <source>
        <tissue evidence="10">Entire body</tissue>
    </source>
</reference>
<keyword evidence="9" id="KW-1185">Reference proteome</keyword>
<keyword evidence="7 8" id="KW-0807">Transducer</keyword>
<feature type="transmembrane region" description="Helical" evidence="8">
    <location>
        <begin position="118"/>
        <end position="135"/>
    </location>
</feature>
<comment type="subcellular location">
    <subcellularLocation>
        <location evidence="1 8">Cell membrane</location>
        <topology evidence="1 8">Multi-pass membrane protein</topology>
    </subcellularLocation>
</comment>
<feature type="transmembrane region" description="Helical" evidence="8">
    <location>
        <begin position="176"/>
        <end position="199"/>
    </location>
</feature>
<dbReference type="AlphaFoldDB" id="A0A7F5RB67"/>
<dbReference type="GO" id="GO:0007165">
    <property type="term" value="P:signal transduction"/>
    <property type="evidence" value="ECO:0007669"/>
    <property type="project" value="UniProtKB-KW"/>
</dbReference>
<accession>A0A7F5RB67</accession>
<dbReference type="CTD" id="115885764"/>
<keyword evidence="2 8" id="KW-1003">Cell membrane</keyword>
<comment type="similarity">
    <text evidence="8">Belongs to the insect chemoreceptor superfamily. Gustatory receptor (GR) family.</text>
</comment>